<evidence type="ECO:0000313" key="11">
    <source>
        <dbReference type="Proteomes" id="UP000176944"/>
    </source>
</evidence>
<reference evidence="8" key="2">
    <citation type="journal article" date="2017" name="Proc. Natl. Acad. Sci. U.S.A.">
        <title>Comparative genomics uncovers the prolific and distinctive metabolic potential of the cyanobacterial genus Moorea.</title>
        <authorList>
            <person name="Leao T."/>
            <person name="Castelao G."/>
            <person name="Korobeynikov A."/>
            <person name="Monroe E.A."/>
            <person name="Podell S."/>
            <person name="Glukhov E."/>
            <person name="Allen E.E."/>
            <person name="Gerwick W.H."/>
            <person name="Gerwick L."/>
        </authorList>
    </citation>
    <scope>NUCLEOTIDE SEQUENCE</scope>
    <source>
        <strain evidence="8">JHB</strain>
    </source>
</reference>
<dbReference type="SUPFAM" id="SSF46955">
    <property type="entry name" value="Putative DNA-binding domain"/>
    <property type="match status" value="1"/>
</dbReference>
<evidence type="ECO:0000259" key="6">
    <source>
        <dbReference type="PROSITE" id="PS50937"/>
    </source>
</evidence>
<dbReference type="Gene3D" id="1.10.287.2170">
    <property type="match status" value="1"/>
</dbReference>
<dbReference type="Pfam" id="PF00239">
    <property type="entry name" value="Resolvase"/>
    <property type="match status" value="1"/>
</dbReference>
<reference evidence="8" key="3">
    <citation type="submission" date="2022-10" db="EMBL/GenBank/DDBJ databases">
        <authorList>
            <person name="Ngo T.-E."/>
        </authorList>
    </citation>
    <scope>NUCLEOTIDE SEQUENCE</scope>
    <source>
        <strain evidence="8">JHB</strain>
    </source>
</reference>
<dbReference type="EMBL" id="CP017708">
    <property type="protein sequence ID" value="WAN69689.1"/>
    <property type="molecule type" value="Genomic_DNA"/>
</dbReference>
<keyword evidence="3" id="KW-0233">DNA recombination</keyword>
<dbReference type="FunFam" id="3.40.50.1390:FF:000002">
    <property type="entry name" value="ORF1 in transposon ISC1904"/>
    <property type="match status" value="1"/>
</dbReference>
<dbReference type="PANTHER" id="PTHR36172">
    <property type="match status" value="1"/>
</dbReference>
<dbReference type="InterPro" id="IPR006118">
    <property type="entry name" value="Recombinase_CS"/>
</dbReference>
<dbReference type="SUPFAM" id="SSF53041">
    <property type="entry name" value="Resolvase-like"/>
    <property type="match status" value="1"/>
</dbReference>
<evidence type="ECO:0000313" key="9">
    <source>
        <dbReference type="EMBL" id="WAN68964.1"/>
    </source>
</evidence>
<dbReference type="GO" id="GO:0003677">
    <property type="term" value="F:DNA binding"/>
    <property type="evidence" value="ECO:0007669"/>
    <property type="project" value="UniProtKB-KW"/>
</dbReference>
<evidence type="ECO:0000256" key="3">
    <source>
        <dbReference type="ARBA" id="ARBA00023172"/>
    </source>
</evidence>
<dbReference type="AlphaFoldDB" id="A0A1D9G3K6"/>
<name>A0A1D9G3K6_MOOP1</name>
<proteinExistence type="predicted"/>
<feature type="active site" description="O-(5'-phospho-DNA)-serine intermediate" evidence="4 5">
    <location>
        <position position="62"/>
    </location>
</feature>
<dbReference type="InterPro" id="IPR036162">
    <property type="entry name" value="Resolvase-like_N_sf"/>
</dbReference>
<dbReference type="PANTHER" id="PTHR36172:SF1">
    <property type="entry name" value="RESOLVASE-RELATED"/>
    <property type="match status" value="1"/>
</dbReference>
<dbReference type="GO" id="GO:0015074">
    <property type="term" value="P:DNA integration"/>
    <property type="evidence" value="ECO:0007669"/>
    <property type="project" value="UniProtKB-KW"/>
</dbReference>
<evidence type="ECO:0000256" key="1">
    <source>
        <dbReference type="ARBA" id="ARBA00022908"/>
    </source>
</evidence>
<keyword evidence="2" id="KW-0238">DNA-binding</keyword>
<dbReference type="InterPro" id="IPR041718">
    <property type="entry name" value="IS607_transposase-like"/>
</dbReference>
<dbReference type="CDD" id="cd03769">
    <property type="entry name" value="SR_IS607_transposase_like"/>
    <property type="match status" value="1"/>
</dbReference>
<gene>
    <name evidence="8" type="ORF">BJP36_22085</name>
    <name evidence="10" type="ORF">BJP36_36970</name>
    <name evidence="9" type="ORF">BJP36_42155</name>
</gene>
<dbReference type="InterPro" id="IPR051491">
    <property type="entry name" value="Recombinase/Transposase-rel"/>
</dbReference>
<dbReference type="GO" id="GO:0000150">
    <property type="term" value="F:DNA strand exchange activity"/>
    <property type="evidence" value="ECO:0007669"/>
    <property type="project" value="InterPro"/>
</dbReference>
<evidence type="ECO:0000313" key="10">
    <source>
        <dbReference type="EMBL" id="WAN69689.1"/>
    </source>
</evidence>
<evidence type="ECO:0000313" key="8">
    <source>
        <dbReference type="EMBL" id="AOY82193.1"/>
    </source>
</evidence>
<dbReference type="PROSITE" id="PS51736">
    <property type="entry name" value="RECOMBINASES_3"/>
    <property type="match status" value="1"/>
</dbReference>
<dbReference type="GO" id="GO:0006355">
    <property type="term" value="P:regulation of DNA-templated transcription"/>
    <property type="evidence" value="ECO:0007669"/>
    <property type="project" value="InterPro"/>
</dbReference>
<organism evidence="8 11">
    <name type="scientific">Moorena producens (strain JHB)</name>
    <dbReference type="NCBI Taxonomy" id="1454205"/>
    <lineage>
        <taxon>Bacteria</taxon>
        <taxon>Bacillati</taxon>
        <taxon>Cyanobacteriota</taxon>
        <taxon>Cyanophyceae</taxon>
        <taxon>Coleofasciculales</taxon>
        <taxon>Coleofasciculaceae</taxon>
        <taxon>Moorena</taxon>
    </lineage>
</organism>
<dbReference type="Pfam" id="PF00376">
    <property type="entry name" value="MerR"/>
    <property type="match status" value="1"/>
</dbReference>
<dbReference type="Proteomes" id="UP000176944">
    <property type="component" value="Chromosome"/>
</dbReference>
<keyword evidence="1" id="KW-0229">DNA integration</keyword>
<dbReference type="InterPro" id="IPR000551">
    <property type="entry name" value="MerR-type_HTH_dom"/>
</dbReference>
<dbReference type="PROSITE" id="PS50937">
    <property type="entry name" value="HTH_MERR_2"/>
    <property type="match status" value="1"/>
</dbReference>
<evidence type="ECO:0000256" key="4">
    <source>
        <dbReference type="PIRSR" id="PIRSR606118-50"/>
    </source>
</evidence>
<dbReference type="InterPro" id="IPR006119">
    <property type="entry name" value="Resolv_N"/>
</dbReference>
<sequence>MRYVPPRKAREILGVSERTLRYWEQEGKIKTIRTPSNQRRYDVDSVLGEVKNKPTIIYARVSTTRQKQDLERQSAFLQGKFPNAEVIKDIGSGLNYRRKGLKALLGRVLSRDVSQIVVAHKDRMARFGFELIEWYVTQNGCKIVVLDQSNLSPEREMVEDVLAIVHIFSCRLYGLRKYRSAIKEDPSLPGNSAKTKMERMD</sequence>
<dbReference type="InterPro" id="IPR048046">
    <property type="entry name" value="Transpos_IS607"/>
</dbReference>
<dbReference type="Gene3D" id="1.10.1660.10">
    <property type="match status" value="1"/>
</dbReference>
<dbReference type="EMBL" id="CP017708">
    <property type="protein sequence ID" value="WAN68964.1"/>
    <property type="molecule type" value="Genomic_DNA"/>
</dbReference>
<evidence type="ECO:0000259" key="7">
    <source>
        <dbReference type="PROSITE" id="PS51736"/>
    </source>
</evidence>
<dbReference type="Gene3D" id="3.40.50.1390">
    <property type="entry name" value="Resolvase, N-terminal catalytic domain"/>
    <property type="match status" value="1"/>
</dbReference>
<protein>
    <submittedName>
        <fullName evidence="8">IS607 family transposase</fullName>
    </submittedName>
</protein>
<dbReference type="NCBIfam" id="NF033518">
    <property type="entry name" value="transpos_IS607"/>
    <property type="match status" value="1"/>
</dbReference>
<feature type="domain" description="Resolvase/invertase-type recombinase catalytic" evidence="7">
    <location>
        <begin position="54"/>
        <end position="193"/>
    </location>
</feature>
<dbReference type="InterPro" id="IPR009061">
    <property type="entry name" value="DNA-bd_dom_put_sf"/>
</dbReference>
<feature type="domain" description="HTH merR-type" evidence="6">
    <location>
        <begin position="1"/>
        <end position="42"/>
    </location>
</feature>
<evidence type="ECO:0000256" key="2">
    <source>
        <dbReference type="ARBA" id="ARBA00023125"/>
    </source>
</evidence>
<accession>A0A1D9G3K6</accession>
<evidence type="ECO:0000256" key="5">
    <source>
        <dbReference type="PROSITE-ProRule" id="PRU10137"/>
    </source>
</evidence>
<reference evidence="11" key="1">
    <citation type="submission" date="2016-10" db="EMBL/GenBank/DDBJ databases">
        <title>Comparative genomics uncovers the prolific and rare metabolic potential of the cyanobacterial genus Moorea.</title>
        <authorList>
            <person name="Leao T."/>
            <person name="Castelao G."/>
            <person name="Korobeynikov A."/>
            <person name="Monroe E.A."/>
            <person name="Podell S."/>
            <person name="Glukhov E."/>
            <person name="Allen E."/>
            <person name="Gerwick W.H."/>
            <person name="Gerwick L."/>
        </authorList>
    </citation>
    <scope>NUCLEOTIDE SEQUENCE [LARGE SCALE GENOMIC DNA]</scope>
    <source>
        <strain evidence="11">JHB</strain>
    </source>
</reference>
<dbReference type="PROSITE" id="PS00397">
    <property type="entry name" value="RECOMBINASES_1"/>
    <property type="match status" value="1"/>
</dbReference>
<dbReference type="SMART" id="SM00857">
    <property type="entry name" value="Resolvase"/>
    <property type="match status" value="1"/>
</dbReference>
<dbReference type="EMBL" id="CP017708">
    <property type="protein sequence ID" value="AOY82193.1"/>
    <property type="molecule type" value="Genomic_DNA"/>
</dbReference>